<comment type="caution">
    <text evidence="3">The sequence shown here is derived from an EMBL/GenBank/DDBJ whole genome shotgun (WGS) entry which is preliminary data.</text>
</comment>
<keyword evidence="1" id="KW-0732">Signal</keyword>
<feature type="chain" id="PRO_5046849749" evidence="1">
    <location>
        <begin position="22"/>
        <end position="455"/>
    </location>
</feature>
<gene>
    <name evidence="3" type="ORF">GCM10011340_07570</name>
</gene>
<evidence type="ECO:0000313" key="4">
    <source>
        <dbReference type="Proteomes" id="UP000658258"/>
    </source>
</evidence>
<name>A0ABQ3I5H1_9BACT</name>
<keyword evidence="4" id="KW-1185">Reference proteome</keyword>
<dbReference type="SUPFAM" id="SSF51338">
    <property type="entry name" value="Composite domain of metallo-dependent hydrolases"/>
    <property type="match status" value="2"/>
</dbReference>
<feature type="domain" description="Amidohydrolase-related" evidence="2">
    <location>
        <begin position="75"/>
        <end position="430"/>
    </location>
</feature>
<proteinExistence type="predicted"/>
<sequence length="455" mass="50801">MKRFIGFLSLLLFLTQSSLVAQNLYITGGYYFHTPSGQMKANKGMVIRSGKLVAIGEPLENTREYETLELSDNQYILPGIFDLHAHYRVTFDGVRRDEVVANPVIFLANGVTSTFPGGEIQPEVMLEARRAIDRGEKIGPRIHSSGPYFGTAFPAWDRRTTVEDVYATVDHWAEQGVAGFKAKGISPVLLQALIERAHLHGLTVTGHLGSGYRNTVNPKEAIRMGIDRIEHFLGGDAIPDSVSAYATLQNLDLNNPQTASQIDAQIDWFIANNVYFDATLTAYGYYGHRKAFYDYWHNERQYLTPYAFEITKDTRQELAMFQKIFDVKKKTVKRYYDKGGKITLGTDHPSVGEFIPGFSAHREMEALNAIGIPNADVLRIATINGAEALRMSDKLGSITVGKLADLFVVTGNPLNDITHTRNVQWVVKGGIKYNSKELLNSVKGTMGPKNENDWK</sequence>
<reference evidence="4" key="1">
    <citation type="journal article" date="2019" name="Int. J. Syst. Evol. Microbiol.">
        <title>The Global Catalogue of Microorganisms (GCM) 10K type strain sequencing project: providing services to taxonomists for standard genome sequencing and annotation.</title>
        <authorList>
            <consortium name="The Broad Institute Genomics Platform"/>
            <consortium name="The Broad Institute Genome Sequencing Center for Infectious Disease"/>
            <person name="Wu L."/>
            <person name="Ma J."/>
        </authorList>
    </citation>
    <scope>NUCLEOTIDE SEQUENCE [LARGE SCALE GENOMIC DNA]</scope>
    <source>
        <strain evidence="4">CGMCC 1.15111</strain>
    </source>
</reference>
<dbReference type="PANTHER" id="PTHR43135">
    <property type="entry name" value="ALPHA-D-RIBOSE 1-METHYLPHOSPHONATE 5-TRIPHOSPHATE DIPHOSPHATASE"/>
    <property type="match status" value="1"/>
</dbReference>
<evidence type="ECO:0000259" key="2">
    <source>
        <dbReference type="Pfam" id="PF01979"/>
    </source>
</evidence>
<dbReference type="Gene3D" id="3.40.50.10910">
    <property type="entry name" value="Amidohydrolase"/>
    <property type="match status" value="1"/>
</dbReference>
<feature type="signal peptide" evidence="1">
    <location>
        <begin position="1"/>
        <end position="21"/>
    </location>
</feature>
<dbReference type="EMBL" id="BNAG01000001">
    <property type="protein sequence ID" value="GHE55319.1"/>
    <property type="molecule type" value="Genomic_DNA"/>
</dbReference>
<dbReference type="Pfam" id="PF01979">
    <property type="entry name" value="Amidohydro_1"/>
    <property type="match status" value="1"/>
</dbReference>
<evidence type="ECO:0000313" key="3">
    <source>
        <dbReference type="EMBL" id="GHE55319.1"/>
    </source>
</evidence>
<dbReference type="Proteomes" id="UP000658258">
    <property type="component" value="Unassembled WGS sequence"/>
</dbReference>
<dbReference type="Gene3D" id="2.30.40.10">
    <property type="entry name" value="Urease, subunit C, domain 1"/>
    <property type="match status" value="1"/>
</dbReference>
<dbReference type="InterPro" id="IPR011059">
    <property type="entry name" value="Metal-dep_hydrolase_composite"/>
</dbReference>
<dbReference type="Gene3D" id="1.20.58.520">
    <property type="entry name" value="Amidohydrolase"/>
    <property type="match status" value="1"/>
</dbReference>
<organism evidence="3 4">
    <name type="scientific">Roseivirga thermotolerans</name>
    <dbReference type="NCBI Taxonomy" id="1758176"/>
    <lineage>
        <taxon>Bacteria</taxon>
        <taxon>Pseudomonadati</taxon>
        <taxon>Bacteroidota</taxon>
        <taxon>Cytophagia</taxon>
        <taxon>Cytophagales</taxon>
        <taxon>Roseivirgaceae</taxon>
        <taxon>Roseivirga</taxon>
    </lineage>
</organism>
<dbReference type="SUPFAM" id="SSF51556">
    <property type="entry name" value="Metallo-dependent hydrolases"/>
    <property type="match status" value="1"/>
</dbReference>
<accession>A0ABQ3I5H1</accession>
<protein>
    <submittedName>
        <fullName evidence="3">Amidohydrolase</fullName>
    </submittedName>
</protein>
<evidence type="ECO:0000256" key="1">
    <source>
        <dbReference type="SAM" id="SignalP"/>
    </source>
</evidence>
<dbReference type="InterPro" id="IPR006680">
    <property type="entry name" value="Amidohydro-rel"/>
</dbReference>
<dbReference type="Gene3D" id="3.30.110.90">
    <property type="entry name" value="Amidohydrolase"/>
    <property type="match status" value="1"/>
</dbReference>
<dbReference type="RefSeq" id="WP_189628849.1">
    <property type="nucleotide sequence ID" value="NZ_BNAG01000001.1"/>
</dbReference>
<dbReference type="InterPro" id="IPR032466">
    <property type="entry name" value="Metal_Hydrolase"/>
</dbReference>
<dbReference type="PANTHER" id="PTHR43135:SF3">
    <property type="entry name" value="ALPHA-D-RIBOSE 1-METHYLPHOSPHONATE 5-TRIPHOSPHATE DIPHOSPHATASE"/>
    <property type="match status" value="1"/>
</dbReference>
<dbReference type="InterPro" id="IPR051781">
    <property type="entry name" value="Metallo-dep_Hydrolase"/>
</dbReference>